<dbReference type="EMBL" id="MU856129">
    <property type="protein sequence ID" value="KAK3897566.1"/>
    <property type="molecule type" value="Genomic_DNA"/>
</dbReference>
<evidence type="ECO:0000313" key="6">
    <source>
        <dbReference type="EMBL" id="KAK3897566.1"/>
    </source>
</evidence>
<dbReference type="PROSITE" id="PS00463">
    <property type="entry name" value="ZN2_CY6_FUNGAL_1"/>
    <property type="match status" value="1"/>
</dbReference>
<dbReference type="InterPro" id="IPR001138">
    <property type="entry name" value="Zn2Cys6_DnaBD"/>
</dbReference>
<sequence length="724" mass="80770">MASRPGVNFRRNGTLQSCERCRTTKVKCDHSTPRCGRCVVKSLDCVYEAAPMTRRFRAARFDAQTGRVRATTRAQEAAAKPQSLPSETQPEPPTPIPTGPIEITTPPVQTGGFVGPGSYRTGLTAGEGQSPLGMTAYSGTSTSPGTTTTHTIDRKRLDLGLQIIDFVLEHAVLLENLMSHIYHVIRMPIVPHKLMLPATDALFRTITTEVPINDDDAKLRTVIRIFQSSYQPIQATRLTTVEQVCHSITGENLRWETIGNILAMAGLCLIHIHSRDFTRLDPQKRSKQDLIQPFHGITDTLTTLTSVSPVVNELGVAFKYNQLLLALYRFGDSSQYLYSIFMELTSTIYTTGMHQDSATGGGSQAAEYPGFMHQWRRRCFTAVYAMDKTIATTLGRPPLIHRSYCCLDAPLDFDDDDLVGPELEHELRKLDAHGWNTDGRRRTTTFMRLRYLLATVREEVLEMHLGVNNVASVHGRAQLVLQNLQSIWSSCPDIMKYSPSVWDGSMTSHDIWFLLRFYLDYLFSTFLLFRFNARHDQSPESIELLLSAAKDVLSIVLVFNEQRELMREVRSDFSAVFLPYGLPCADTLAAELLHRPSSFTRGGPGGGSLGASGRPSLVRAEVIRELTIYVSCLSWMPGRGGNSAEFSRQVQGRLTQILDQIIDPQLGSPPPPQENDPVNDMPDPGVRGRELVDPAMANANHLFFDWDTSLFLDAQLDLFGQSLM</sequence>
<evidence type="ECO:0000256" key="1">
    <source>
        <dbReference type="ARBA" id="ARBA00004123"/>
    </source>
</evidence>
<dbReference type="Proteomes" id="UP001303889">
    <property type="component" value="Unassembled WGS sequence"/>
</dbReference>
<dbReference type="GO" id="GO:0003677">
    <property type="term" value="F:DNA binding"/>
    <property type="evidence" value="ECO:0007669"/>
    <property type="project" value="InterPro"/>
</dbReference>
<feature type="region of interest" description="Disordered" evidence="4">
    <location>
        <begin position="663"/>
        <end position="687"/>
    </location>
</feature>
<dbReference type="Gene3D" id="4.10.240.10">
    <property type="entry name" value="Zn(2)-C6 fungal-type DNA-binding domain"/>
    <property type="match status" value="1"/>
</dbReference>
<evidence type="ECO:0000259" key="5">
    <source>
        <dbReference type="PROSITE" id="PS50048"/>
    </source>
</evidence>
<reference evidence="6" key="1">
    <citation type="journal article" date="2023" name="Mol. Phylogenet. Evol.">
        <title>Genome-scale phylogeny and comparative genomics of the fungal order Sordariales.</title>
        <authorList>
            <person name="Hensen N."/>
            <person name="Bonometti L."/>
            <person name="Westerberg I."/>
            <person name="Brannstrom I.O."/>
            <person name="Guillou S."/>
            <person name="Cros-Aarteil S."/>
            <person name="Calhoun S."/>
            <person name="Haridas S."/>
            <person name="Kuo A."/>
            <person name="Mondo S."/>
            <person name="Pangilinan J."/>
            <person name="Riley R."/>
            <person name="LaButti K."/>
            <person name="Andreopoulos B."/>
            <person name="Lipzen A."/>
            <person name="Chen C."/>
            <person name="Yan M."/>
            <person name="Daum C."/>
            <person name="Ng V."/>
            <person name="Clum A."/>
            <person name="Steindorff A."/>
            <person name="Ohm R.A."/>
            <person name="Martin F."/>
            <person name="Silar P."/>
            <person name="Natvig D.O."/>
            <person name="Lalanne C."/>
            <person name="Gautier V."/>
            <person name="Ament-Velasquez S.L."/>
            <person name="Kruys A."/>
            <person name="Hutchinson M.I."/>
            <person name="Powell A.J."/>
            <person name="Barry K."/>
            <person name="Miller A.N."/>
            <person name="Grigoriev I.V."/>
            <person name="Debuchy R."/>
            <person name="Gladieux P."/>
            <person name="Hiltunen Thoren M."/>
            <person name="Johannesson H."/>
        </authorList>
    </citation>
    <scope>NUCLEOTIDE SEQUENCE</scope>
    <source>
        <strain evidence="6">CBS 103.79</strain>
    </source>
</reference>
<dbReference type="InterPro" id="IPR007219">
    <property type="entry name" value="XnlR_reg_dom"/>
</dbReference>
<evidence type="ECO:0000256" key="4">
    <source>
        <dbReference type="SAM" id="MobiDB-lite"/>
    </source>
</evidence>
<keyword evidence="2" id="KW-0479">Metal-binding</keyword>
<dbReference type="PANTHER" id="PTHR31001:SF61">
    <property type="entry name" value="ZN(II)2CYS6 TRANSCRIPTION FACTOR (EUROFUNG)"/>
    <property type="match status" value="1"/>
</dbReference>
<reference evidence="6" key="2">
    <citation type="submission" date="2023-05" db="EMBL/GenBank/DDBJ databases">
        <authorList>
            <consortium name="Lawrence Berkeley National Laboratory"/>
            <person name="Steindorff A."/>
            <person name="Hensen N."/>
            <person name="Bonometti L."/>
            <person name="Westerberg I."/>
            <person name="Brannstrom I.O."/>
            <person name="Guillou S."/>
            <person name="Cros-Aarteil S."/>
            <person name="Calhoun S."/>
            <person name="Haridas S."/>
            <person name="Kuo A."/>
            <person name="Mondo S."/>
            <person name="Pangilinan J."/>
            <person name="Riley R."/>
            <person name="Labutti K."/>
            <person name="Andreopoulos B."/>
            <person name="Lipzen A."/>
            <person name="Chen C."/>
            <person name="Yanf M."/>
            <person name="Daum C."/>
            <person name="Ng V."/>
            <person name="Clum A."/>
            <person name="Ohm R."/>
            <person name="Martin F."/>
            <person name="Silar P."/>
            <person name="Natvig D."/>
            <person name="Lalanne C."/>
            <person name="Gautier V."/>
            <person name="Ament-Velasquez S.L."/>
            <person name="Kruys A."/>
            <person name="Hutchinson M.I."/>
            <person name="Powell A.J."/>
            <person name="Barry K."/>
            <person name="Miller A.N."/>
            <person name="Grigoriev I.V."/>
            <person name="Debuchy R."/>
            <person name="Gladieux P."/>
            <person name="Thoren M.H."/>
            <person name="Johannesson H."/>
        </authorList>
    </citation>
    <scope>NUCLEOTIDE SEQUENCE</scope>
    <source>
        <strain evidence="6">CBS 103.79</strain>
    </source>
</reference>
<dbReference type="CDD" id="cd12148">
    <property type="entry name" value="fungal_TF_MHR"/>
    <property type="match status" value="1"/>
</dbReference>
<keyword evidence="7" id="KW-1185">Reference proteome</keyword>
<dbReference type="CDD" id="cd00067">
    <property type="entry name" value="GAL4"/>
    <property type="match status" value="1"/>
</dbReference>
<dbReference type="InterPro" id="IPR036864">
    <property type="entry name" value="Zn2-C6_fun-type_DNA-bd_sf"/>
</dbReference>
<dbReference type="PANTHER" id="PTHR31001">
    <property type="entry name" value="UNCHARACTERIZED TRANSCRIPTIONAL REGULATORY PROTEIN"/>
    <property type="match status" value="1"/>
</dbReference>
<proteinExistence type="predicted"/>
<comment type="subcellular location">
    <subcellularLocation>
        <location evidence="1">Nucleus</location>
    </subcellularLocation>
</comment>
<accession>A0AAN6MCJ1</accession>
<dbReference type="Pfam" id="PF00172">
    <property type="entry name" value="Zn_clus"/>
    <property type="match status" value="1"/>
</dbReference>
<organism evidence="6 7">
    <name type="scientific">Staphylotrichum tortipilum</name>
    <dbReference type="NCBI Taxonomy" id="2831512"/>
    <lineage>
        <taxon>Eukaryota</taxon>
        <taxon>Fungi</taxon>
        <taxon>Dikarya</taxon>
        <taxon>Ascomycota</taxon>
        <taxon>Pezizomycotina</taxon>
        <taxon>Sordariomycetes</taxon>
        <taxon>Sordariomycetidae</taxon>
        <taxon>Sordariales</taxon>
        <taxon>Chaetomiaceae</taxon>
        <taxon>Staphylotrichum</taxon>
    </lineage>
</organism>
<evidence type="ECO:0000313" key="7">
    <source>
        <dbReference type="Proteomes" id="UP001303889"/>
    </source>
</evidence>
<protein>
    <recommendedName>
        <fullName evidence="5">Zn(2)-C6 fungal-type domain-containing protein</fullName>
    </recommendedName>
</protein>
<dbReference type="InterPro" id="IPR050613">
    <property type="entry name" value="Sec_Metabolite_Reg"/>
</dbReference>
<dbReference type="GO" id="GO:0008270">
    <property type="term" value="F:zinc ion binding"/>
    <property type="evidence" value="ECO:0007669"/>
    <property type="project" value="InterPro"/>
</dbReference>
<dbReference type="SUPFAM" id="SSF57701">
    <property type="entry name" value="Zn2/Cys6 DNA-binding domain"/>
    <property type="match status" value="1"/>
</dbReference>
<dbReference type="GO" id="GO:0005634">
    <property type="term" value="C:nucleus"/>
    <property type="evidence" value="ECO:0007669"/>
    <property type="project" value="UniProtKB-SubCell"/>
</dbReference>
<dbReference type="GO" id="GO:0000981">
    <property type="term" value="F:DNA-binding transcription factor activity, RNA polymerase II-specific"/>
    <property type="evidence" value="ECO:0007669"/>
    <property type="project" value="InterPro"/>
</dbReference>
<dbReference type="PROSITE" id="PS50048">
    <property type="entry name" value="ZN2_CY6_FUNGAL_2"/>
    <property type="match status" value="1"/>
</dbReference>
<dbReference type="AlphaFoldDB" id="A0AAN6MCJ1"/>
<feature type="region of interest" description="Disordered" evidence="4">
    <location>
        <begin position="65"/>
        <end position="97"/>
    </location>
</feature>
<dbReference type="GO" id="GO:0006351">
    <property type="term" value="P:DNA-templated transcription"/>
    <property type="evidence" value="ECO:0007669"/>
    <property type="project" value="InterPro"/>
</dbReference>
<dbReference type="Pfam" id="PF04082">
    <property type="entry name" value="Fungal_trans"/>
    <property type="match status" value="1"/>
</dbReference>
<evidence type="ECO:0000256" key="2">
    <source>
        <dbReference type="ARBA" id="ARBA00022723"/>
    </source>
</evidence>
<evidence type="ECO:0000256" key="3">
    <source>
        <dbReference type="ARBA" id="ARBA00023242"/>
    </source>
</evidence>
<gene>
    <name evidence="6" type="ORF">C8A05DRAFT_38882</name>
</gene>
<keyword evidence="3" id="KW-0539">Nucleus</keyword>
<comment type="caution">
    <text evidence="6">The sequence shown here is derived from an EMBL/GenBank/DDBJ whole genome shotgun (WGS) entry which is preliminary data.</text>
</comment>
<dbReference type="SMART" id="SM00066">
    <property type="entry name" value="GAL4"/>
    <property type="match status" value="1"/>
</dbReference>
<name>A0AAN6MCJ1_9PEZI</name>
<feature type="domain" description="Zn(2)-C6 fungal-type" evidence="5">
    <location>
        <begin position="17"/>
        <end position="47"/>
    </location>
</feature>